<gene>
    <name evidence="2" type="ORF">H4696_009207</name>
</gene>
<keyword evidence="3" id="KW-1185">Reference proteome</keyword>
<dbReference type="RefSeq" id="WP_264086340.1">
    <property type="nucleotide sequence ID" value="NZ_JADBEG010000001.1"/>
</dbReference>
<feature type="region of interest" description="Disordered" evidence="1">
    <location>
        <begin position="1"/>
        <end position="42"/>
    </location>
</feature>
<protein>
    <submittedName>
        <fullName evidence="2">Uncharacterized protein</fullName>
    </submittedName>
</protein>
<comment type="caution">
    <text evidence="2">The sequence shown here is derived from an EMBL/GenBank/DDBJ whole genome shotgun (WGS) entry which is preliminary data.</text>
</comment>
<proteinExistence type="predicted"/>
<evidence type="ECO:0000256" key="1">
    <source>
        <dbReference type="SAM" id="MobiDB-lite"/>
    </source>
</evidence>
<evidence type="ECO:0000313" key="3">
    <source>
        <dbReference type="Proteomes" id="UP000631670"/>
    </source>
</evidence>
<name>A0ABR9IFY8_9PSEU</name>
<accession>A0ABR9IFY8</accession>
<sequence length="42" mass="4564">MTAAAVPAEPQQPAEPAERHLSAVPDPEPETDEREHIVLGYN</sequence>
<organism evidence="2 3">
    <name type="scientific">Amycolatopsis lexingtonensis</name>
    <dbReference type="NCBI Taxonomy" id="218822"/>
    <lineage>
        <taxon>Bacteria</taxon>
        <taxon>Bacillati</taxon>
        <taxon>Actinomycetota</taxon>
        <taxon>Actinomycetes</taxon>
        <taxon>Pseudonocardiales</taxon>
        <taxon>Pseudonocardiaceae</taxon>
        <taxon>Amycolatopsis</taxon>
    </lineage>
</organism>
<feature type="compositionally biased region" description="Low complexity" evidence="1">
    <location>
        <begin position="1"/>
        <end position="15"/>
    </location>
</feature>
<dbReference type="Proteomes" id="UP000631670">
    <property type="component" value="Unassembled WGS sequence"/>
</dbReference>
<evidence type="ECO:0000313" key="2">
    <source>
        <dbReference type="EMBL" id="MBE1502107.1"/>
    </source>
</evidence>
<dbReference type="EMBL" id="JADBEG010000001">
    <property type="protein sequence ID" value="MBE1502107.1"/>
    <property type="molecule type" value="Genomic_DNA"/>
</dbReference>
<feature type="compositionally biased region" description="Basic and acidic residues" evidence="1">
    <location>
        <begin position="33"/>
        <end position="42"/>
    </location>
</feature>
<reference evidence="2 3" key="1">
    <citation type="submission" date="2020-10" db="EMBL/GenBank/DDBJ databases">
        <title>Sequencing the genomes of 1000 actinobacteria strains.</title>
        <authorList>
            <person name="Klenk H.-P."/>
        </authorList>
    </citation>
    <scope>NUCLEOTIDE SEQUENCE [LARGE SCALE GENOMIC DNA]</scope>
    <source>
        <strain evidence="2 3">DSM 44653</strain>
    </source>
</reference>